<name>A0A6J6E872_9ZZZZ</name>
<protein>
    <submittedName>
        <fullName evidence="1">Unannotated protein</fullName>
    </submittedName>
</protein>
<organism evidence="1">
    <name type="scientific">freshwater metagenome</name>
    <dbReference type="NCBI Taxonomy" id="449393"/>
    <lineage>
        <taxon>unclassified sequences</taxon>
        <taxon>metagenomes</taxon>
        <taxon>ecological metagenomes</taxon>
    </lineage>
</organism>
<sequence length="319" mass="32736">MSTPDAYVPVAITSRSGVDESVHFGAVVVLGPSGDVEYAAGDPHVAIYPRSSNKPMQAVAMVRAGLRLDPDLLALVCASHDGTHAHLAAARRILAVAGLDDTALGNTPSFPLDEASMHQVLREGGGRTALQMNCSGKHAGMLATCVCNGWAHDASYLDADHPLQRRITDTIEELSGEPSVHIGIDGCGAPAHVYSLLGLARAFRAIAAGGAGAAGDEVAAAMTQHPEMVGGEGRDVTAFMRHVPGFVAKDGADGVFAGALPDGRAIALKVADGGDRARPPVMLAALAHLGLASPELAELVAEPIRGHGRVVGYVRALVP</sequence>
<dbReference type="EMBL" id="CAEZSR010000105">
    <property type="protein sequence ID" value="CAB4572780.1"/>
    <property type="molecule type" value="Genomic_DNA"/>
</dbReference>
<accession>A0A6J6E872</accession>
<dbReference type="Pfam" id="PF06089">
    <property type="entry name" value="Asparaginase_II"/>
    <property type="match status" value="1"/>
</dbReference>
<gene>
    <name evidence="1" type="ORF">UFOPK1493_02511</name>
</gene>
<dbReference type="PANTHER" id="PTHR42110">
    <property type="entry name" value="L-ASPARAGINASE, PUTATIVE (AFU_ORTHOLOGUE AFUA_3G11890)-RELATED"/>
    <property type="match status" value="1"/>
</dbReference>
<dbReference type="PANTHER" id="PTHR42110:SF1">
    <property type="entry name" value="L-ASPARAGINASE, PUTATIVE (AFU_ORTHOLOGUE AFUA_3G11890)-RELATED"/>
    <property type="match status" value="1"/>
</dbReference>
<dbReference type="InterPro" id="IPR010349">
    <property type="entry name" value="Asparaginase_II"/>
</dbReference>
<dbReference type="AlphaFoldDB" id="A0A6J6E872"/>
<proteinExistence type="predicted"/>
<reference evidence="1" key="1">
    <citation type="submission" date="2020-05" db="EMBL/GenBank/DDBJ databases">
        <authorList>
            <person name="Chiriac C."/>
            <person name="Salcher M."/>
            <person name="Ghai R."/>
            <person name="Kavagutti S V."/>
        </authorList>
    </citation>
    <scope>NUCLEOTIDE SEQUENCE</scope>
</reference>
<evidence type="ECO:0000313" key="1">
    <source>
        <dbReference type="EMBL" id="CAB4572780.1"/>
    </source>
</evidence>